<dbReference type="GO" id="GO:0098027">
    <property type="term" value="C:virus tail, sheath"/>
    <property type="evidence" value="ECO:0007669"/>
    <property type="project" value="UniProtKB-KW"/>
</dbReference>
<organism evidence="10">
    <name type="scientific">uncultured Caudovirales phage</name>
    <dbReference type="NCBI Taxonomy" id="2100421"/>
    <lineage>
        <taxon>Viruses</taxon>
        <taxon>Duplodnaviria</taxon>
        <taxon>Heunggongvirae</taxon>
        <taxon>Uroviricota</taxon>
        <taxon>Caudoviricetes</taxon>
        <taxon>Peduoviridae</taxon>
        <taxon>Maltschvirus</taxon>
        <taxon>Maltschvirus maltsch</taxon>
    </lineage>
</organism>
<keyword evidence="7" id="KW-1160">Virus entry into host cell</keyword>
<keyword evidence="5" id="KW-0946">Virion</keyword>
<dbReference type="Gene3D" id="3.40.50.11780">
    <property type="match status" value="2"/>
</dbReference>
<evidence type="ECO:0000256" key="7">
    <source>
        <dbReference type="ARBA" id="ARBA00023296"/>
    </source>
</evidence>
<dbReference type="EMBL" id="LR796697">
    <property type="protein sequence ID" value="CAB4160469.1"/>
    <property type="molecule type" value="Genomic_DNA"/>
</dbReference>
<dbReference type="InterPro" id="IPR035089">
    <property type="entry name" value="Phage_sheath_subtilisin"/>
</dbReference>
<name>A0A6J5NM37_9CAUD</name>
<evidence type="ECO:0000259" key="8">
    <source>
        <dbReference type="Pfam" id="PF04984"/>
    </source>
</evidence>
<evidence type="ECO:0000256" key="1">
    <source>
        <dbReference type="ARBA" id="ARBA00008005"/>
    </source>
</evidence>
<keyword evidence="4" id="KW-1242">Viral contractile tail ejection system</keyword>
<evidence type="ECO:0000256" key="3">
    <source>
        <dbReference type="ARBA" id="ARBA00022732"/>
    </source>
</evidence>
<dbReference type="InterPro" id="IPR052042">
    <property type="entry name" value="Tail_sheath_structural"/>
</dbReference>
<accession>A0A6J5NM37</accession>
<dbReference type="PANTHER" id="PTHR35861:SF1">
    <property type="entry name" value="PHAGE TAIL SHEATH PROTEIN"/>
    <property type="match status" value="1"/>
</dbReference>
<feature type="domain" description="Tail sheath protein subtilisin-like" evidence="8">
    <location>
        <begin position="546"/>
        <end position="706"/>
    </location>
</feature>
<keyword evidence="3" id="KW-1227">Viral tail protein</keyword>
<evidence type="ECO:0000256" key="5">
    <source>
        <dbReference type="ARBA" id="ARBA00023003"/>
    </source>
</evidence>
<reference evidence="10" key="1">
    <citation type="submission" date="2020-04" db="EMBL/GenBank/DDBJ databases">
        <authorList>
            <person name="Chiriac C."/>
            <person name="Salcher M."/>
            <person name="Ghai R."/>
            <person name="Kavagutti S V."/>
        </authorList>
    </citation>
    <scope>NUCLEOTIDE SEQUENCE</scope>
</reference>
<sequence length="818" mass="88421">MAERIVSPGVFTNEIDQSFLPGAIAQIGAAVVGPTVKGPAYTPIQITSIGDYQSYFGGFTDDSYVPVAVNEYLRAGNVITVTRLMYEDGYSLTDGALAIVAQSGSQKYVTHVLHPTVPVSATTYGLADSVLNTSTNGTFELKLSGSYTPQTIPGFTAFSYTKGASISASIVSADSNYITTIFGKSPKGQQYPVYVQYENPYTATLFPNLAAVSMSLEKISTYAFAQDYQAAATPWITSQKIGSVATNLFKLYALSHGNSTNYELKVGIANIKSSTEVTDPDGYTRFDVVVRRVDTTNITNPVTGPVTDSDLNTTNSQVITFTNCCLNPDSADYIVKKIGDRYQTIDDNNVISLYGDYANTNPYVRVEVDAAVTGKSVDKTLFPFGFRALSSPIPMISSSVNIPAATYKTDQTTGGSFSPFVYHGFDFTAAPNMNYLAPIPTTGNTTASNSDFYLGDVLQSANYNYPTAATAYSGSLTAAITAGTFATNVSLDTRKFIVPMQGGFDGARPNLPKFSGANITAANTFGFDCSSTSATGTKSYTKAFTLLSNTDYYDMNILLTPGVLDSLHSSVTSQARNLCRSRQDVFYVMDSNAKTDTIQNVVTQVRTIDDNYTATYWPWVSVNNPIGNGGLLFVPPSVVVGGVLSNNDRLAAQWYAPAGLNRGGIPAVGTAVNLSQTQRDTLYENRVNPIASFPNNTIVIWGQKTLQARPSALDRVNVRRLLIEVKKFIASSTRYLVFDQNTETTRQKFLNIVNPYLAGVKQNQGLSAFKVVMDSSNNTPDLVDRNILYGQLFLQPTRTAEFIILDFNIQPTGAVIPE</sequence>
<gene>
    <name evidence="10" type="ORF">UFOVP723_208</name>
</gene>
<keyword evidence="2" id="KW-1162">Viral penetration into host cytoplasm</keyword>
<evidence type="ECO:0000256" key="6">
    <source>
        <dbReference type="ARBA" id="ARBA00023009"/>
    </source>
</evidence>
<dbReference type="GO" id="GO:0099000">
    <property type="term" value="P:symbiont genome ejection through host cell envelope, contractile tail mechanism"/>
    <property type="evidence" value="ECO:0007669"/>
    <property type="project" value="UniProtKB-KW"/>
</dbReference>
<evidence type="ECO:0000256" key="2">
    <source>
        <dbReference type="ARBA" id="ARBA00022595"/>
    </source>
</evidence>
<proteinExistence type="inferred from homology"/>
<dbReference type="PANTHER" id="PTHR35861">
    <property type="match status" value="1"/>
</dbReference>
<evidence type="ECO:0000256" key="4">
    <source>
        <dbReference type="ARBA" id="ARBA00022766"/>
    </source>
</evidence>
<dbReference type="Pfam" id="PF04984">
    <property type="entry name" value="Phage_sheath_1"/>
    <property type="match status" value="1"/>
</dbReference>
<evidence type="ECO:0000313" key="10">
    <source>
        <dbReference type="EMBL" id="CAB4160469.1"/>
    </source>
</evidence>
<keyword evidence="6" id="KW-1171">Viral genome ejection through host cell envelope</keyword>
<evidence type="ECO:0000259" key="9">
    <source>
        <dbReference type="Pfam" id="PF17482"/>
    </source>
</evidence>
<dbReference type="Pfam" id="PF17482">
    <property type="entry name" value="Phage_sheath_1C"/>
    <property type="match status" value="1"/>
</dbReference>
<keyword evidence="5" id="KW-1229">Viral tail sheath protein</keyword>
<protein>
    <submittedName>
        <fullName evidence="10">Phage tail sheath C-terminal domain containing protein</fullName>
    </submittedName>
</protein>
<dbReference type="InterPro" id="IPR020287">
    <property type="entry name" value="Tail_sheath_C"/>
</dbReference>
<comment type="similarity">
    <text evidence="1">Belongs to the myoviridae tail sheath protein family.</text>
</comment>
<feature type="domain" description="Tail sheath protein C-terminal" evidence="9">
    <location>
        <begin position="710"/>
        <end position="809"/>
    </location>
</feature>